<dbReference type="SUPFAM" id="SSF46894">
    <property type="entry name" value="C-terminal effector domain of the bipartite response regulators"/>
    <property type="match status" value="1"/>
</dbReference>
<evidence type="ECO:0000256" key="1">
    <source>
        <dbReference type="ARBA" id="ARBA00022553"/>
    </source>
</evidence>
<organism evidence="8 9">
    <name type="scientific">Actinomadura barringtoniae</name>
    <dbReference type="NCBI Taxonomy" id="1427535"/>
    <lineage>
        <taxon>Bacteria</taxon>
        <taxon>Bacillati</taxon>
        <taxon>Actinomycetota</taxon>
        <taxon>Actinomycetes</taxon>
        <taxon>Streptosporangiales</taxon>
        <taxon>Thermomonosporaceae</taxon>
        <taxon>Actinomadura</taxon>
    </lineage>
</organism>
<proteinExistence type="predicted"/>
<keyword evidence="1 5" id="KW-0597">Phosphoprotein</keyword>
<dbReference type="PROSITE" id="PS00622">
    <property type="entry name" value="HTH_LUXR_1"/>
    <property type="match status" value="1"/>
</dbReference>
<sequence>MRLVIADDSGLLRQMLVETFTRRGLQVIGEAGSLPELLRTVEADPPDVVVLDIRMPPDHRDEGLQAAQRIRARHPSVGLLVLSHYAETVYAVRLLDFATGSVGYLVKDRVQDTDRLIDAVHRVAQGEVVVDNEVIQRVMRRNRTVDPLRDLTPSETQVLALMAEGRSNSAIARELNYSPKTVEKRITAVSRKLGLPQDDERSDINLRVLAVLRYLRNA</sequence>
<dbReference type="EMBL" id="JAGEOJ010000004">
    <property type="protein sequence ID" value="MBO2447615.1"/>
    <property type="molecule type" value="Genomic_DNA"/>
</dbReference>
<feature type="domain" description="Response regulatory" evidence="7">
    <location>
        <begin position="2"/>
        <end position="122"/>
    </location>
</feature>
<evidence type="ECO:0000256" key="3">
    <source>
        <dbReference type="ARBA" id="ARBA00023125"/>
    </source>
</evidence>
<reference evidence="8" key="1">
    <citation type="submission" date="2021-03" db="EMBL/GenBank/DDBJ databases">
        <authorList>
            <person name="Kanchanasin P."/>
            <person name="Saeng-In P."/>
            <person name="Phongsopitanun W."/>
            <person name="Yuki M."/>
            <person name="Kudo T."/>
            <person name="Ohkuma M."/>
            <person name="Tanasupawat S."/>
        </authorList>
    </citation>
    <scope>NUCLEOTIDE SEQUENCE</scope>
    <source>
        <strain evidence="8">GKU 128</strain>
    </source>
</reference>
<dbReference type="PROSITE" id="PS50110">
    <property type="entry name" value="RESPONSE_REGULATORY"/>
    <property type="match status" value="1"/>
</dbReference>
<name>A0A939P8F2_9ACTN</name>
<dbReference type="Proteomes" id="UP000669179">
    <property type="component" value="Unassembled WGS sequence"/>
</dbReference>
<evidence type="ECO:0000313" key="9">
    <source>
        <dbReference type="Proteomes" id="UP000669179"/>
    </source>
</evidence>
<dbReference type="GO" id="GO:0000160">
    <property type="term" value="P:phosphorelay signal transduction system"/>
    <property type="evidence" value="ECO:0007669"/>
    <property type="project" value="InterPro"/>
</dbReference>
<dbReference type="SMART" id="SM00448">
    <property type="entry name" value="REC"/>
    <property type="match status" value="1"/>
</dbReference>
<feature type="modified residue" description="4-aspartylphosphate" evidence="5">
    <location>
        <position position="52"/>
    </location>
</feature>
<comment type="caution">
    <text evidence="8">The sequence shown here is derived from an EMBL/GenBank/DDBJ whole genome shotgun (WGS) entry which is preliminary data.</text>
</comment>
<evidence type="ECO:0000259" key="7">
    <source>
        <dbReference type="PROSITE" id="PS50110"/>
    </source>
</evidence>
<protein>
    <submittedName>
        <fullName evidence="8">Response regulator transcription factor</fullName>
    </submittedName>
</protein>
<dbReference type="InterPro" id="IPR016032">
    <property type="entry name" value="Sig_transdc_resp-reg_C-effctor"/>
</dbReference>
<dbReference type="AlphaFoldDB" id="A0A939P8F2"/>
<evidence type="ECO:0000313" key="8">
    <source>
        <dbReference type="EMBL" id="MBO2447615.1"/>
    </source>
</evidence>
<dbReference type="CDD" id="cd06170">
    <property type="entry name" value="LuxR_C_like"/>
    <property type="match status" value="1"/>
</dbReference>
<dbReference type="PANTHER" id="PTHR43214">
    <property type="entry name" value="TWO-COMPONENT RESPONSE REGULATOR"/>
    <property type="match status" value="1"/>
</dbReference>
<keyword evidence="9" id="KW-1185">Reference proteome</keyword>
<feature type="domain" description="HTH luxR-type" evidence="6">
    <location>
        <begin position="144"/>
        <end position="214"/>
    </location>
</feature>
<dbReference type="RefSeq" id="WP_208255252.1">
    <property type="nucleotide sequence ID" value="NZ_JAGEOJ010000004.1"/>
</dbReference>
<dbReference type="PROSITE" id="PS50043">
    <property type="entry name" value="HTH_LUXR_2"/>
    <property type="match status" value="1"/>
</dbReference>
<dbReference type="Pfam" id="PF00072">
    <property type="entry name" value="Response_reg"/>
    <property type="match status" value="1"/>
</dbReference>
<dbReference type="Gene3D" id="3.40.50.2300">
    <property type="match status" value="1"/>
</dbReference>
<evidence type="ECO:0000256" key="2">
    <source>
        <dbReference type="ARBA" id="ARBA00023015"/>
    </source>
</evidence>
<gene>
    <name evidence="8" type="ORF">J4573_10995</name>
</gene>
<dbReference type="PANTHER" id="PTHR43214:SF24">
    <property type="entry name" value="TRANSCRIPTIONAL REGULATORY PROTEIN NARL-RELATED"/>
    <property type="match status" value="1"/>
</dbReference>
<dbReference type="InterPro" id="IPR039420">
    <property type="entry name" value="WalR-like"/>
</dbReference>
<dbReference type="InterPro" id="IPR058245">
    <property type="entry name" value="NreC/VraR/RcsB-like_REC"/>
</dbReference>
<evidence type="ECO:0000259" key="6">
    <source>
        <dbReference type="PROSITE" id="PS50043"/>
    </source>
</evidence>
<keyword evidence="2" id="KW-0805">Transcription regulation</keyword>
<keyword evidence="3" id="KW-0238">DNA-binding</keyword>
<dbReference type="CDD" id="cd17535">
    <property type="entry name" value="REC_NarL-like"/>
    <property type="match status" value="1"/>
</dbReference>
<dbReference type="GO" id="GO:0003677">
    <property type="term" value="F:DNA binding"/>
    <property type="evidence" value="ECO:0007669"/>
    <property type="project" value="UniProtKB-KW"/>
</dbReference>
<evidence type="ECO:0000256" key="5">
    <source>
        <dbReference type="PROSITE-ProRule" id="PRU00169"/>
    </source>
</evidence>
<keyword evidence="4" id="KW-0804">Transcription</keyword>
<dbReference type="SMART" id="SM00421">
    <property type="entry name" value="HTH_LUXR"/>
    <property type="match status" value="1"/>
</dbReference>
<dbReference type="InterPro" id="IPR000792">
    <property type="entry name" value="Tscrpt_reg_LuxR_C"/>
</dbReference>
<accession>A0A939P8F2</accession>
<dbReference type="InterPro" id="IPR001789">
    <property type="entry name" value="Sig_transdc_resp-reg_receiver"/>
</dbReference>
<dbReference type="Pfam" id="PF00196">
    <property type="entry name" value="GerE"/>
    <property type="match status" value="1"/>
</dbReference>
<dbReference type="InterPro" id="IPR011006">
    <property type="entry name" value="CheY-like_superfamily"/>
</dbReference>
<dbReference type="SUPFAM" id="SSF52172">
    <property type="entry name" value="CheY-like"/>
    <property type="match status" value="1"/>
</dbReference>
<dbReference type="GO" id="GO:0006355">
    <property type="term" value="P:regulation of DNA-templated transcription"/>
    <property type="evidence" value="ECO:0007669"/>
    <property type="project" value="InterPro"/>
</dbReference>
<dbReference type="PRINTS" id="PR00038">
    <property type="entry name" value="HTHLUXR"/>
</dbReference>
<evidence type="ECO:0000256" key="4">
    <source>
        <dbReference type="ARBA" id="ARBA00023163"/>
    </source>
</evidence>